<sequence length="157" mass="17594">MSSSTPLATVGHYNNLVFRELEKKRFMFPIRRAVTKGISSNRTFSTTARMSTKHEWMVILPDKAGALADRMKVRADHLQALKPDTESGFWILGGATLDEPIQEGQGPKINGSVMMALAETKEEVMNKVKQDVYFTSGVWDESKIQIFPFKSAIRSAL</sequence>
<dbReference type="InterPro" id="IPR005545">
    <property type="entry name" value="YCII"/>
</dbReference>
<evidence type="ECO:0000313" key="2">
    <source>
        <dbReference type="EMBL" id="KAK3670519.1"/>
    </source>
</evidence>
<accession>A0AAE0TPA3</accession>
<protein>
    <recommendedName>
        <fullName evidence="1">YCII-related domain-containing protein</fullName>
    </recommendedName>
</protein>
<proteinExistence type="predicted"/>
<evidence type="ECO:0000259" key="1">
    <source>
        <dbReference type="Pfam" id="PF03795"/>
    </source>
</evidence>
<dbReference type="PANTHER" id="PTHR33606:SF3">
    <property type="entry name" value="PROTEIN YCII"/>
    <property type="match status" value="1"/>
</dbReference>
<reference evidence="2" key="1">
    <citation type="submission" date="2023-07" db="EMBL/GenBank/DDBJ databases">
        <title>Black Yeasts Isolated from many extreme environments.</title>
        <authorList>
            <person name="Coleine C."/>
            <person name="Stajich J.E."/>
            <person name="Selbmann L."/>
        </authorList>
    </citation>
    <scope>NUCLEOTIDE SEQUENCE</scope>
    <source>
        <strain evidence="2">CCFEE 5485</strain>
    </source>
</reference>
<feature type="domain" description="YCII-related" evidence="1">
    <location>
        <begin position="56"/>
        <end position="144"/>
    </location>
</feature>
<dbReference type="Pfam" id="PF03795">
    <property type="entry name" value="YCII"/>
    <property type="match status" value="1"/>
</dbReference>
<evidence type="ECO:0000313" key="3">
    <source>
        <dbReference type="Proteomes" id="UP001274830"/>
    </source>
</evidence>
<dbReference type="PANTHER" id="PTHR33606">
    <property type="entry name" value="PROTEIN YCII"/>
    <property type="match status" value="1"/>
</dbReference>
<comment type="caution">
    <text evidence="2">The sequence shown here is derived from an EMBL/GenBank/DDBJ whole genome shotgun (WGS) entry which is preliminary data.</text>
</comment>
<dbReference type="InterPro" id="IPR011008">
    <property type="entry name" value="Dimeric_a/b-barrel"/>
</dbReference>
<dbReference type="AlphaFoldDB" id="A0AAE0TPA3"/>
<dbReference type="SUPFAM" id="SSF54909">
    <property type="entry name" value="Dimeric alpha+beta barrel"/>
    <property type="match status" value="1"/>
</dbReference>
<organism evidence="2 3">
    <name type="scientific">Recurvomyces mirabilis</name>
    <dbReference type="NCBI Taxonomy" id="574656"/>
    <lineage>
        <taxon>Eukaryota</taxon>
        <taxon>Fungi</taxon>
        <taxon>Dikarya</taxon>
        <taxon>Ascomycota</taxon>
        <taxon>Pezizomycotina</taxon>
        <taxon>Dothideomycetes</taxon>
        <taxon>Dothideomycetidae</taxon>
        <taxon>Mycosphaerellales</taxon>
        <taxon>Teratosphaeriaceae</taxon>
        <taxon>Recurvomyces</taxon>
    </lineage>
</organism>
<dbReference type="InterPro" id="IPR051807">
    <property type="entry name" value="Sec-metab_biosynth-assoc"/>
</dbReference>
<gene>
    <name evidence="2" type="ORF">LTR78_009623</name>
</gene>
<keyword evidence="3" id="KW-1185">Reference proteome</keyword>
<dbReference type="Proteomes" id="UP001274830">
    <property type="component" value="Unassembled WGS sequence"/>
</dbReference>
<dbReference type="EMBL" id="JAUTXT010000055">
    <property type="protein sequence ID" value="KAK3670519.1"/>
    <property type="molecule type" value="Genomic_DNA"/>
</dbReference>
<dbReference type="Gene3D" id="3.30.70.1060">
    <property type="entry name" value="Dimeric alpha+beta barrel"/>
    <property type="match status" value="1"/>
</dbReference>
<name>A0AAE0TPA3_9PEZI</name>